<dbReference type="AlphaFoldDB" id="A0A437K6T2"/>
<organism evidence="1 2">
    <name type="scientific">Niallia taxi</name>
    <dbReference type="NCBI Taxonomy" id="2499688"/>
    <lineage>
        <taxon>Bacteria</taxon>
        <taxon>Bacillati</taxon>
        <taxon>Bacillota</taxon>
        <taxon>Bacilli</taxon>
        <taxon>Bacillales</taxon>
        <taxon>Bacillaceae</taxon>
        <taxon>Niallia</taxon>
    </lineage>
</organism>
<dbReference type="EMBL" id="RZTZ01000010">
    <property type="protein sequence ID" value="RVT59118.1"/>
    <property type="molecule type" value="Genomic_DNA"/>
</dbReference>
<accession>A0A437K6T2</accession>
<keyword evidence="2" id="KW-1185">Reference proteome</keyword>
<proteinExistence type="predicted"/>
<name>A0A437K6T2_9BACI</name>
<protein>
    <submittedName>
        <fullName evidence="1">Uncharacterized protein</fullName>
    </submittedName>
</protein>
<comment type="caution">
    <text evidence="1">The sequence shown here is derived from an EMBL/GenBank/DDBJ whole genome shotgun (WGS) entry which is preliminary data.</text>
</comment>
<evidence type="ECO:0000313" key="2">
    <source>
        <dbReference type="Proteomes" id="UP000288024"/>
    </source>
</evidence>
<evidence type="ECO:0000313" key="1">
    <source>
        <dbReference type="EMBL" id="RVT59118.1"/>
    </source>
</evidence>
<dbReference type="Proteomes" id="UP000288024">
    <property type="component" value="Unassembled WGS sequence"/>
</dbReference>
<sequence length="95" mass="10878">MAKSTAKKKREKQLRETGFNVAIKRGDWGSINPMTKTTKTKLELLHSKAKKHKKNHSSGDLENGSFLFWIINQDKNRRQFIPCINVHMVPIGCEG</sequence>
<reference evidence="1 2" key="1">
    <citation type="submission" date="2019-01" db="EMBL/GenBank/DDBJ databases">
        <title>Bacillus sp. M5HDSG1-1, whole genome shotgun sequence.</title>
        <authorList>
            <person name="Tuo L."/>
        </authorList>
    </citation>
    <scope>NUCLEOTIDE SEQUENCE [LARGE SCALE GENOMIC DNA]</scope>
    <source>
        <strain evidence="1 2">M5HDSG1-1</strain>
    </source>
</reference>
<gene>
    <name evidence="1" type="ORF">EM808_20270</name>
</gene>
<dbReference type="RefSeq" id="WP_127740167.1">
    <property type="nucleotide sequence ID" value="NZ_CAJCKN010000003.1"/>
</dbReference>